<dbReference type="PANTHER" id="PTHR34946:SF2">
    <property type="entry name" value="OS04G0386300 PROTEIN"/>
    <property type="match status" value="1"/>
</dbReference>
<dbReference type="AlphaFoldDB" id="A0A6A6MG83"/>
<keyword evidence="1" id="KW-0175">Coiled coil</keyword>
<dbReference type="EMBL" id="JAAGAX010000006">
    <property type="protein sequence ID" value="KAF2311505.1"/>
    <property type="molecule type" value="Genomic_DNA"/>
</dbReference>
<gene>
    <name evidence="2" type="ORF">GH714_024434</name>
</gene>
<sequence>MAQQFERLSLQTTTHNEELQTMRRDLNELKGLRADVNRMMEYIMGNERKNKNRREEVVVHVGDGGRVGREIRVEPRMEEQKELNWYDDEFKEMFEYENHHFDGRRFWPPRGEVLEVREEEDNLDLITMTMAPLVSLWPTLEYLRNSLVSEMSPICDFSDGNKADTSCVEALKWQAAEQIRLAAIEKAYAERVRELTRREMELAQSEFARARSMWQRAREEVEKAERMKEKATRQMDSTCMEITCQSCRQRFKP</sequence>
<proteinExistence type="predicted"/>
<evidence type="ECO:0000313" key="2">
    <source>
        <dbReference type="EMBL" id="KAF2311505.1"/>
    </source>
</evidence>
<dbReference type="PANTHER" id="PTHR34946">
    <property type="entry name" value="OS03G0310200 PROTEIN"/>
    <property type="match status" value="1"/>
</dbReference>
<dbReference type="GO" id="GO:0005634">
    <property type="term" value="C:nucleus"/>
    <property type="evidence" value="ECO:0007669"/>
    <property type="project" value="TreeGrafter"/>
</dbReference>
<accession>A0A6A6MG83</accession>
<organism evidence="2 3">
    <name type="scientific">Hevea brasiliensis</name>
    <name type="common">Para rubber tree</name>
    <name type="synonym">Siphonia brasiliensis</name>
    <dbReference type="NCBI Taxonomy" id="3981"/>
    <lineage>
        <taxon>Eukaryota</taxon>
        <taxon>Viridiplantae</taxon>
        <taxon>Streptophyta</taxon>
        <taxon>Embryophyta</taxon>
        <taxon>Tracheophyta</taxon>
        <taxon>Spermatophyta</taxon>
        <taxon>Magnoliopsida</taxon>
        <taxon>eudicotyledons</taxon>
        <taxon>Gunneridae</taxon>
        <taxon>Pentapetalae</taxon>
        <taxon>rosids</taxon>
        <taxon>fabids</taxon>
        <taxon>Malpighiales</taxon>
        <taxon>Euphorbiaceae</taxon>
        <taxon>Crotonoideae</taxon>
        <taxon>Micrandreae</taxon>
        <taxon>Hevea</taxon>
    </lineage>
</organism>
<dbReference type="GO" id="GO:0009630">
    <property type="term" value="P:gravitropism"/>
    <property type="evidence" value="ECO:0007669"/>
    <property type="project" value="TreeGrafter"/>
</dbReference>
<evidence type="ECO:0000313" key="3">
    <source>
        <dbReference type="Proteomes" id="UP000467840"/>
    </source>
</evidence>
<protein>
    <submittedName>
        <fullName evidence="2">Uncharacterized protein</fullName>
    </submittedName>
</protein>
<evidence type="ECO:0000256" key="1">
    <source>
        <dbReference type="SAM" id="Coils"/>
    </source>
</evidence>
<keyword evidence="3" id="KW-1185">Reference proteome</keyword>
<dbReference type="Proteomes" id="UP000467840">
    <property type="component" value="Chromosome 14"/>
</dbReference>
<comment type="caution">
    <text evidence="2">The sequence shown here is derived from an EMBL/GenBank/DDBJ whole genome shotgun (WGS) entry which is preliminary data.</text>
</comment>
<name>A0A6A6MG83_HEVBR</name>
<reference evidence="2 3" key="1">
    <citation type="journal article" date="2020" name="Mol. Plant">
        <title>The Chromosome-Based Rubber Tree Genome Provides New Insights into Spurge Genome Evolution and Rubber Biosynthesis.</title>
        <authorList>
            <person name="Liu J."/>
            <person name="Shi C."/>
            <person name="Shi C.C."/>
            <person name="Li W."/>
            <person name="Zhang Q.J."/>
            <person name="Zhang Y."/>
            <person name="Li K."/>
            <person name="Lu H.F."/>
            <person name="Shi C."/>
            <person name="Zhu S.T."/>
            <person name="Xiao Z.Y."/>
            <person name="Nan H."/>
            <person name="Yue Y."/>
            <person name="Zhu X.G."/>
            <person name="Wu Y."/>
            <person name="Hong X.N."/>
            <person name="Fan G.Y."/>
            <person name="Tong Y."/>
            <person name="Zhang D."/>
            <person name="Mao C.L."/>
            <person name="Liu Y.L."/>
            <person name="Hao S.J."/>
            <person name="Liu W.Q."/>
            <person name="Lv M.Q."/>
            <person name="Zhang H.B."/>
            <person name="Liu Y."/>
            <person name="Hu-Tang G.R."/>
            <person name="Wang J.P."/>
            <person name="Wang J.H."/>
            <person name="Sun Y.H."/>
            <person name="Ni S.B."/>
            <person name="Chen W.B."/>
            <person name="Zhang X.C."/>
            <person name="Jiao Y.N."/>
            <person name="Eichler E.E."/>
            <person name="Li G.H."/>
            <person name="Liu X."/>
            <person name="Gao L.Z."/>
        </authorList>
    </citation>
    <scope>NUCLEOTIDE SEQUENCE [LARGE SCALE GENOMIC DNA]</scope>
    <source>
        <strain evidence="3">cv. GT1</strain>
        <tissue evidence="2">Leaf</tissue>
    </source>
</reference>
<feature type="coiled-coil region" evidence="1">
    <location>
        <begin position="214"/>
        <end position="241"/>
    </location>
</feature>